<dbReference type="InterPro" id="IPR050855">
    <property type="entry name" value="NDM-1-like"/>
</dbReference>
<dbReference type="SUPFAM" id="SSF56281">
    <property type="entry name" value="Metallo-hydrolase/oxidoreductase"/>
    <property type="match status" value="1"/>
</dbReference>
<dbReference type="Pfam" id="PF00753">
    <property type="entry name" value="Lactamase_B"/>
    <property type="match status" value="1"/>
</dbReference>
<keyword evidence="3" id="KW-1185">Reference proteome</keyword>
<dbReference type="EMBL" id="MSTI01000053">
    <property type="protein sequence ID" value="OLV18858.1"/>
    <property type="molecule type" value="Genomic_DNA"/>
</dbReference>
<dbReference type="Gene3D" id="3.60.15.10">
    <property type="entry name" value="Ribonuclease Z/Hydroxyacylglutathione hydrolase-like"/>
    <property type="match status" value="1"/>
</dbReference>
<dbReference type="SMART" id="SM00849">
    <property type="entry name" value="Lactamase_B"/>
    <property type="match status" value="1"/>
</dbReference>
<gene>
    <name evidence="2" type="ORF">BOO71_0004537</name>
</gene>
<dbReference type="STRING" id="249408.BOO71_0004537"/>
<organism evidence="2 3">
    <name type="scientific">Deinococcus marmoris</name>
    <dbReference type="NCBI Taxonomy" id="249408"/>
    <lineage>
        <taxon>Bacteria</taxon>
        <taxon>Thermotogati</taxon>
        <taxon>Deinococcota</taxon>
        <taxon>Deinococci</taxon>
        <taxon>Deinococcales</taxon>
        <taxon>Deinococcaceae</taxon>
        <taxon>Deinococcus</taxon>
    </lineage>
</organism>
<proteinExistence type="predicted"/>
<comment type="caution">
    <text evidence="2">The sequence shown here is derived from an EMBL/GenBank/DDBJ whole genome shotgun (WGS) entry which is preliminary data.</text>
</comment>
<evidence type="ECO:0000313" key="2">
    <source>
        <dbReference type="EMBL" id="OLV18858.1"/>
    </source>
</evidence>
<evidence type="ECO:0000259" key="1">
    <source>
        <dbReference type="SMART" id="SM00849"/>
    </source>
</evidence>
<name>A0A1U7P128_9DEIO</name>
<accession>A0A1U7P128</accession>
<dbReference type="InterPro" id="IPR036866">
    <property type="entry name" value="RibonucZ/Hydroxyglut_hydro"/>
</dbReference>
<dbReference type="InterPro" id="IPR001279">
    <property type="entry name" value="Metallo-B-lactamas"/>
</dbReference>
<feature type="domain" description="Metallo-beta-lactamase" evidence="1">
    <location>
        <begin position="20"/>
        <end position="228"/>
    </location>
</feature>
<dbReference type="PANTHER" id="PTHR42951">
    <property type="entry name" value="METALLO-BETA-LACTAMASE DOMAIN-CONTAINING"/>
    <property type="match status" value="1"/>
</dbReference>
<evidence type="ECO:0000313" key="3">
    <source>
        <dbReference type="Proteomes" id="UP000186607"/>
    </source>
</evidence>
<dbReference type="Proteomes" id="UP000186607">
    <property type="component" value="Unassembled WGS sequence"/>
</dbReference>
<dbReference type="AlphaFoldDB" id="A0A1U7P128"/>
<reference evidence="2 3" key="1">
    <citation type="submission" date="2017-01" db="EMBL/GenBank/DDBJ databases">
        <title>Genome Analysis of Deinococcus marmoris KOPRI26562.</title>
        <authorList>
            <person name="Kim J.H."/>
            <person name="Oh H.-M."/>
        </authorList>
    </citation>
    <scope>NUCLEOTIDE SEQUENCE [LARGE SCALE GENOMIC DNA]</scope>
    <source>
        <strain evidence="2 3">KOPRI26562</strain>
    </source>
</reference>
<protein>
    <submittedName>
        <fullName evidence="2">Beta-lactamase-like protein</fullName>
    </submittedName>
</protein>
<sequence length="323" mass="35248">MGPNGEFMIVSRFEAQTAKAVYIYLLRGTKRTLLIDSGLSDTPEDVLLPGLAAEHLEPQQLTDCVITHADCDHCGGDAALRLTCPHLHLHAPTGDRAMIEQPERLMHQRYEAYEARHGVGYDPETKTWIAQTAGRATPVDSVLNPGDTIDLGGGTLEVMALPGHTAGHLGLHHVEESTLYVGDALLGHGEYALDGTLHAPPSYVTVSGYLDTIERVRALRPERLMFAHREVVEGSGIAPFLDECTRWVHEVDAAVQRGVQRPGGATLRELMEEHATSFGTFNAPVDLMYALSAHLDALVEKGLAHKSLATQTSGTPERFQWVR</sequence>